<name>A0A2G7G4B7_9EURO</name>
<keyword evidence="2" id="KW-1185">Reference proteome</keyword>
<comment type="caution">
    <text evidence="1">The sequence shown here is derived from an EMBL/GenBank/DDBJ whole genome shotgun (WGS) entry which is preliminary data.</text>
</comment>
<evidence type="ECO:0000313" key="2">
    <source>
        <dbReference type="Proteomes" id="UP000231358"/>
    </source>
</evidence>
<dbReference type="EMBL" id="NEXV01000140">
    <property type="protein sequence ID" value="PIG87690.1"/>
    <property type="molecule type" value="Genomic_DNA"/>
</dbReference>
<dbReference type="AlphaFoldDB" id="A0A2G7G4B7"/>
<sequence>MILSRQSIQVYTKSLNRCRAPHQVFPASMLGGSVQMRHSYLDRARESRRRGNFHEANESIEGDYYDPTLFFFCLSHSLNSISRPIGGSTSSDIAAPAVDLSVTARLGMGRDCIAWFCISSSQTYHSLVI</sequence>
<organism evidence="1 2">
    <name type="scientific">Aspergillus arachidicola</name>
    <dbReference type="NCBI Taxonomy" id="656916"/>
    <lineage>
        <taxon>Eukaryota</taxon>
        <taxon>Fungi</taxon>
        <taxon>Dikarya</taxon>
        <taxon>Ascomycota</taxon>
        <taxon>Pezizomycotina</taxon>
        <taxon>Eurotiomycetes</taxon>
        <taxon>Eurotiomycetidae</taxon>
        <taxon>Eurotiales</taxon>
        <taxon>Aspergillaceae</taxon>
        <taxon>Aspergillus</taxon>
        <taxon>Aspergillus subgen. Circumdati</taxon>
    </lineage>
</organism>
<reference evidence="1 2" key="1">
    <citation type="submission" date="2017-05" db="EMBL/GenBank/DDBJ databases">
        <title>Genome sequence for an aflatoxigenic pathogen of Argentinian peanut, Aspergillus arachidicola.</title>
        <authorList>
            <person name="Moore G."/>
            <person name="Beltz S.B."/>
            <person name="Mack B.M."/>
        </authorList>
    </citation>
    <scope>NUCLEOTIDE SEQUENCE [LARGE SCALE GENOMIC DNA]</scope>
    <source>
        <strain evidence="1 2">CBS 117610</strain>
    </source>
</reference>
<proteinExistence type="predicted"/>
<accession>A0A2G7G4B7</accession>
<gene>
    <name evidence="1" type="ORF">AARAC_000753</name>
</gene>
<protein>
    <submittedName>
        <fullName evidence="1">Uncharacterized protein</fullName>
    </submittedName>
</protein>
<evidence type="ECO:0000313" key="1">
    <source>
        <dbReference type="EMBL" id="PIG87690.1"/>
    </source>
</evidence>
<dbReference type="Proteomes" id="UP000231358">
    <property type="component" value="Unassembled WGS sequence"/>
</dbReference>